<dbReference type="RefSeq" id="WP_188961241.1">
    <property type="nucleotide sequence ID" value="NZ_BMOE01000002.1"/>
</dbReference>
<dbReference type="Pfam" id="PF02738">
    <property type="entry name" value="MoCoBD_1"/>
    <property type="match status" value="1"/>
</dbReference>
<organism evidence="4 5">
    <name type="scientific">Deinococcus aquiradiocola</name>
    <dbReference type="NCBI Taxonomy" id="393059"/>
    <lineage>
        <taxon>Bacteria</taxon>
        <taxon>Thermotogati</taxon>
        <taxon>Deinococcota</taxon>
        <taxon>Deinococci</taxon>
        <taxon>Deinococcales</taxon>
        <taxon>Deinococcaceae</taxon>
        <taxon>Deinococcus</taxon>
    </lineage>
</organism>
<dbReference type="SUPFAM" id="SSF56003">
    <property type="entry name" value="Molybdenum cofactor-binding domain"/>
    <property type="match status" value="1"/>
</dbReference>
<dbReference type="SUPFAM" id="SSF54665">
    <property type="entry name" value="CO dehydrogenase molybdoprotein N-domain-like"/>
    <property type="match status" value="1"/>
</dbReference>
<dbReference type="Pfam" id="PF01315">
    <property type="entry name" value="Ald_Xan_dh_C"/>
    <property type="match status" value="1"/>
</dbReference>
<feature type="domain" description="Aldehyde oxidase/xanthine dehydrogenase a/b hammerhead" evidence="3">
    <location>
        <begin position="24"/>
        <end position="149"/>
    </location>
</feature>
<dbReference type="AlphaFoldDB" id="A0A917PA48"/>
<dbReference type="Pfam" id="PF20256">
    <property type="entry name" value="MoCoBD_2"/>
    <property type="match status" value="1"/>
</dbReference>
<dbReference type="InterPro" id="IPR016208">
    <property type="entry name" value="Ald_Oxase/xanthine_DH-like"/>
</dbReference>
<dbReference type="PANTHER" id="PTHR11908">
    <property type="entry name" value="XANTHINE DEHYDROGENASE"/>
    <property type="match status" value="1"/>
</dbReference>
<dbReference type="EMBL" id="BMOE01000002">
    <property type="protein sequence ID" value="GGJ68306.1"/>
    <property type="molecule type" value="Genomic_DNA"/>
</dbReference>
<dbReference type="Proteomes" id="UP000635726">
    <property type="component" value="Unassembled WGS sequence"/>
</dbReference>
<keyword evidence="1" id="KW-0500">Molybdenum</keyword>
<dbReference type="Gene3D" id="3.30.365.10">
    <property type="entry name" value="Aldehyde oxidase/xanthine dehydrogenase, molybdopterin binding domain"/>
    <property type="match status" value="4"/>
</dbReference>
<dbReference type="Gene3D" id="3.90.1170.50">
    <property type="entry name" value="Aldehyde oxidase/xanthine dehydrogenase, a/b hammerhead"/>
    <property type="match status" value="1"/>
</dbReference>
<evidence type="ECO:0000259" key="3">
    <source>
        <dbReference type="SMART" id="SM01008"/>
    </source>
</evidence>
<sequence>MTGPSSGPAVGRPIARIEGRAKVTGRARFAAEYPIRGVVHAVPVLSTVSSGRIGTIDTAEAEAMPGVLKVLTHLNAPKLPYLQRKDKPATDPSVGEPFRPLRSDVIRFDRQYVALVVATTLEQAEAAAAKVQVTYLGTGGVSTFDSALPGAHQPTEGKTSAPYRRGRPEAAFEAAAVRIDQRFIMPAEHHNPLEPHATIAVWNGNKLTLYDKSQWVQNVQRHAALAFGVPYANVRVLSPFMGGGFGSALRAWPHIDLVAMAAKVVGRPVKLSLSREAMYGTVGFRPETRMRVRLGADRSGRINALMHEAWAQTSTYEEFTENTLGATRLMYDVPNLSTTYRMVPMNISTPTYMRGPGEVTGMFALESALDELAVALDIDPVELRLKNEPPVDPESGLPWSVRSYTQALRLGAERFGWSRRTPAARSMTDGGLLIGMGMAGATYPGNRNPASARVVMNIDGTVTVQSAGTDIGPGTYTSMAQVAADAVGVDVGQVKVELADSQLPYSFAQGGSALFASLSPAVREAGRQVSRQLAELAVADRNSPLYGTPLAALTVRSGRVFVTSDTARSDTFAALLRRAQRTLDARVTSSPAAGPPTHSIHSFGAHFVELSVDPDVFEIRVRRMVSAYGVGRVVNPRTAHSQAVGGMIGGVGMALLEHTDRDLRLGRHMNANLSEYLIAVHADIPVLEPFYLEEVDPHIGPLGAKGLGELPIVGVAAAISNAVYHATGTRIRELPITLDKLLQAQA</sequence>
<dbReference type="GO" id="GO:0005506">
    <property type="term" value="F:iron ion binding"/>
    <property type="evidence" value="ECO:0007669"/>
    <property type="project" value="InterPro"/>
</dbReference>
<evidence type="ECO:0000313" key="4">
    <source>
        <dbReference type="EMBL" id="GGJ68306.1"/>
    </source>
</evidence>
<proteinExistence type="predicted"/>
<dbReference type="GO" id="GO:0016491">
    <property type="term" value="F:oxidoreductase activity"/>
    <property type="evidence" value="ECO:0007669"/>
    <property type="project" value="UniProtKB-KW"/>
</dbReference>
<name>A0A917PA48_9DEIO</name>
<keyword evidence="5" id="KW-1185">Reference proteome</keyword>
<keyword evidence="2" id="KW-0560">Oxidoreductase</keyword>
<evidence type="ECO:0000313" key="5">
    <source>
        <dbReference type="Proteomes" id="UP000635726"/>
    </source>
</evidence>
<evidence type="ECO:0000256" key="2">
    <source>
        <dbReference type="ARBA" id="ARBA00023002"/>
    </source>
</evidence>
<protein>
    <submittedName>
        <fullName evidence="4">Acylaldehyde oxidase</fullName>
    </submittedName>
</protein>
<dbReference type="PANTHER" id="PTHR11908:SF132">
    <property type="entry name" value="ALDEHYDE OXIDASE 1-RELATED"/>
    <property type="match status" value="1"/>
</dbReference>
<dbReference type="SMART" id="SM01008">
    <property type="entry name" value="Ald_Xan_dh_C"/>
    <property type="match status" value="1"/>
</dbReference>
<accession>A0A917PA48</accession>
<gene>
    <name evidence="4" type="ORF">GCM10008939_10910</name>
</gene>
<reference evidence="4" key="1">
    <citation type="journal article" date="2014" name="Int. J. Syst. Evol. Microbiol.">
        <title>Complete genome sequence of Corynebacterium casei LMG S-19264T (=DSM 44701T), isolated from a smear-ripened cheese.</title>
        <authorList>
            <consortium name="US DOE Joint Genome Institute (JGI-PGF)"/>
            <person name="Walter F."/>
            <person name="Albersmeier A."/>
            <person name="Kalinowski J."/>
            <person name="Ruckert C."/>
        </authorList>
    </citation>
    <scope>NUCLEOTIDE SEQUENCE</scope>
    <source>
        <strain evidence="4">JCM 14371</strain>
    </source>
</reference>
<dbReference type="InterPro" id="IPR037165">
    <property type="entry name" value="AldOxase/xan_DH_Mopterin-bd_sf"/>
</dbReference>
<reference evidence="4" key="2">
    <citation type="submission" date="2020-09" db="EMBL/GenBank/DDBJ databases">
        <authorList>
            <person name="Sun Q."/>
            <person name="Ohkuma M."/>
        </authorList>
    </citation>
    <scope>NUCLEOTIDE SEQUENCE</scope>
    <source>
        <strain evidence="4">JCM 14371</strain>
    </source>
</reference>
<evidence type="ECO:0000256" key="1">
    <source>
        <dbReference type="ARBA" id="ARBA00022505"/>
    </source>
</evidence>
<dbReference type="InterPro" id="IPR036856">
    <property type="entry name" value="Ald_Oxase/Xan_DH_a/b_sf"/>
</dbReference>
<dbReference type="InterPro" id="IPR000674">
    <property type="entry name" value="Ald_Oxase/Xan_DH_a/b"/>
</dbReference>
<dbReference type="InterPro" id="IPR046867">
    <property type="entry name" value="AldOxase/xan_DH_MoCoBD2"/>
</dbReference>
<comment type="caution">
    <text evidence="4">The sequence shown here is derived from an EMBL/GenBank/DDBJ whole genome shotgun (WGS) entry which is preliminary data.</text>
</comment>
<dbReference type="InterPro" id="IPR008274">
    <property type="entry name" value="AldOxase/xan_DH_MoCoBD1"/>
</dbReference>